<dbReference type="PANTHER" id="PTHR35565:SF1">
    <property type="entry name" value="TYPE VI SECRETION SYSTEM CONTRACTILE SHEATH LARGE SUBUNIT"/>
    <property type="match status" value="1"/>
</dbReference>
<proteinExistence type="predicted"/>
<evidence type="ECO:0000256" key="1">
    <source>
        <dbReference type="SAM" id="MobiDB-lite"/>
    </source>
</evidence>
<feature type="region of interest" description="Disordered" evidence="1">
    <location>
        <begin position="136"/>
        <end position="158"/>
    </location>
</feature>
<dbReference type="OrthoDB" id="9789942at2"/>
<dbReference type="EMBL" id="CP021425">
    <property type="protein sequence ID" value="ARU58635.1"/>
    <property type="molecule type" value="Genomic_DNA"/>
</dbReference>
<evidence type="ECO:0000313" key="4">
    <source>
        <dbReference type="Proteomes" id="UP000196027"/>
    </source>
</evidence>
<organism evidence="3 4">
    <name type="scientific">Oleiphilus messinensis</name>
    <dbReference type="NCBI Taxonomy" id="141451"/>
    <lineage>
        <taxon>Bacteria</taxon>
        <taxon>Pseudomonadati</taxon>
        <taxon>Pseudomonadota</taxon>
        <taxon>Gammaproteobacteria</taxon>
        <taxon>Oceanospirillales</taxon>
        <taxon>Oleiphilaceae</taxon>
        <taxon>Oleiphilus</taxon>
    </lineage>
</organism>
<evidence type="ECO:0000313" key="3">
    <source>
        <dbReference type="EMBL" id="ARU58635.1"/>
    </source>
</evidence>
<name>A0A1Y0IGI6_9GAMM</name>
<protein>
    <recommendedName>
        <fullName evidence="2">TssC1 N-terminal domain-containing protein</fullName>
    </recommendedName>
</protein>
<dbReference type="InterPro" id="IPR044031">
    <property type="entry name" value="TssC1_N"/>
</dbReference>
<dbReference type="PANTHER" id="PTHR35565">
    <property type="entry name" value="CYTOPLASMIC PROTEIN-RELATED"/>
    <property type="match status" value="1"/>
</dbReference>
<dbReference type="InterPro" id="IPR008312">
    <property type="entry name" value="T6SS_TssB1"/>
</dbReference>
<feature type="domain" description="TssC1 N-terminal" evidence="2">
    <location>
        <begin position="204"/>
        <end position="498"/>
    </location>
</feature>
<feature type="compositionally biased region" description="Low complexity" evidence="1">
    <location>
        <begin position="137"/>
        <end position="158"/>
    </location>
</feature>
<sequence>MSRATISTGSIPLYQDKNSTAKRTPPAASGADPLHILIMANFSGRHGTGVNPVSTGKCIEVDRDNFDDVFSALNVQFASSLTEEPICFNELDDMHPDFIYERMPLFAKFRGLKHRLKDRNKFDAAAQEIMGWSEDLAPATSSDPATATATATSTDQTAGYGDSLLDSILAQAPTPSGPNYDIEQLVKSIVAPFVQPKADPRQKEMLAVVDEAVSDLMRKIMHHSRFQALESSWRALYQLTKKLETDNRLKVFILDTDLEAVIEDAGTSETLEASQLYKKIVSERQTEGGTPFRVILADYTFQPRADHLAAATHCIHLAQSSGGTLLSSASPAWAGCDSLNRTPDPDDWQSLPENDVMASWQQVRAMPGSEHAAFYAVRHMLRLPYGKRTAPTREFEFEELPANNAHNYYLWGSGAWLGALMIAEQYSQSGWQIQTDAVGQIDGFPMHVYTEDGETVTTPCAEIYLTDAASKRLHDAGLAVLRSIQNKDSIIIPGINSIKPNTSLHGGWTR</sequence>
<dbReference type="Pfam" id="PF05591">
    <property type="entry name" value="T6SS_VipA"/>
    <property type="match status" value="1"/>
</dbReference>
<accession>A0A1Y0IGI6</accession>
<evidence type="ECO:0000259" key="2">
    <source>
        <dbReference type="Pfam" id="PF05943"/>
    </source>
</evidence>
<dbReference type="AlphaFoldDB" id="A0A1Y0IGI6"/>
<dbReference type="KEGG" id="ome:OLMES_4640"/>
<dbReference type="Pfam" id="PF05943">
    <property type="entry name" value="VipB"/>
    <property type="match status" value="1"/>
</dbReference>
<gene>
    <name evidence="3" type="ORF">OLMES_4640</name>
</gene>
<dbReference type="RefSeq" id="WP_087463393.1">
    <property type="nucleotide sequence ID" value="NZ_CP021425.1"/>
</dbReference>
<reference evidence="3 4" key="1">
    <citation type="submission" date="2017-05" db="EMBL/GenBank/DDBJ databases">
        <title>Genomic insights into alkan degradation activity of Oleiphilus messinensis.</title>
        <authorList>
            <person name="Kozyavkin S.A."/>
            <person name="Slesarev A.I."/>
            <person name="Golyshin P.N."/>
            <person name="Korzhenkov A."/>
            <person name="Golyshina O.N."/>
            <person name="Toshchakov S.V."/>
        </authorList>
    </citation>
    <scope>NUCLEOTIDE SEQUENCE [LARGE SCALE GENOMIC DNA]</scope>
    <source>
        <strain evidence="3 4">ME102</strain>
    </source>
</reference>
<keyword evidence="4" id="KW-1185">Reference proteome</keyword>
<dbReference type="Proteomes" id="UP000196027">
    <property type="component" value="Chromosome"/>
</dbReference>
<dbReference type="InterPro" id="IPR010269">
    <property type="entry name" value="T6SS_TssC-like"/>
</dbReference>